<name>A0A5B8XSR6_9DELT</name>
<keyword evidence="3" id="KW-1185">Reference proteome</keyword>
<evidence type="ECO:0000313" key="3">
    <source>
        <dbReference type="Proteomes" id="UP000321595"/>
    </source>
</evidence>
<sequence length="304" mass="31654">MFSKTKLVILCATTFAISACGDDTSKAAANNGTNPNGNPGPVAPAAAINECKQACDQQKFFDCYDAAMHAGCYRDCDGASESGIELFVGCVTNDICDVECAINIQPPTPPPATTVDDCQTACNTLVTEQCIPPLDCAAQCAAASDEEKAFLDYCESTRTGCEFVEACQFEEPEPPTPQEECTASCERLGFFQCITGTDVAACTTTCATLDDQTASSFNSCVSAGICQDDSCYALISEGGGSANVAGCKSACDDMAFFDCIDAGTLSACRTTCDSASKDAVDSFIACNEGLCDDDSCYITLQSSL</sequence>
<evidence type="ECO:0000256" key="1">
    <source>
        <dbReference type="SAM" id="SignalP"/>
    </source>
</evidence>
<dbReference type="KEGG" id="bbae:FRD01_16050"/>
<dbReference type="Proteomes" id="UP000321595">
    <property type="component" value="Chromosome"/>
</dbReference>
<accession>A0A5B8XSR6</accession>
<dbReference type="PROSITE" id="PS51257">
    <property type="entry name" value="PROKAR_LIPOPROTEIN"/>
    <property type="match status" value="1"/>
</dbReference>
<protein>
    <submittedName>
        <fullName evidence="2">Uncharacterized protein</fullName>
    </submittedName>
</protein>
<feature type="signal peptide" evidence="1">
    <location>
        <begin position="1"/>
        <end position="21"/>
    </location>
</feature>
<dbReference type="EMBL" id="CP042467">
    <property type="protein sequence ID" value="QED28720.1"/>
    <property type="molecule type" value="Genomic_DNA"/>
</dbReference>
<feature type="chain" id="PRO_5023085520" evidence="1">
    <location>
        <begin position="22"/>
        <end position="304"/>
    </location>
</feature>
<dbReference type="RefSeq" id="WP_146961396.1">
    <property type="nucleotide sequence ID" value="NZ_CP042467.1"/>
</dbReference>
<reference evidence="2 3" key="1">
    <citation type="submission" date="2019-08" db="EMBL/GenBank/DDBJ databases">
        <authorList>
            <person name="Liang Q."/>
        </authorList>
    </citation>
    <scope>NUCLEOTIDE SEQUENCE [LARGE SCALE GENOMIC DNA]</scope>
    <source>
        <strain evidence="2 3">V1718</strain>
    </source>
</reference>
<dbReference type="AlphaFoldDB" id="A0A5B8XSR6"/>
<gene>
    <name evidence="2" type="ORF">FRD01_16050</name>
</gene>
<dbReference type="OrthoDB" id="10017022at2"/>
<evidence type="ECO:0000313" key="2">
    <source>
        <dbReference type="EMBL" id="QED28720.1"/>
    </source>
</evidence>
<proteinExistence type="predicted"/>
<organism evidence="2 3">
    <name type="scientific">Microvenator marinus</name>
    <dbReference type="NCBI Taxonomy" id="2600177"/>
    <lineage>
        <taxon>Bacteria</taxon>
        <taxon>Deltaproteobacteria</taxon>
        <taxon>Bradymonadales</taxon>
        <taxon>Microvenatoraceae</taxon>
        <taxon>Microvenator</taxon>
    </lineage>
</organism>
<keyword evidence="1" id="KW-0732">Signal</keyword>